<dbReference type="SMART" id="SM00530">
    <property type="entry name" value="HTH_XRE"/>
    <property type="match status" value="1"/>
</dbReference>
<evidence type="ECO:0000259" key="1">
    <source>
        <dbReference type="PROSITE" id="PS50943"/>
    </source>
</evidence>
<dbReference type="InterPro" id="IPR001387">
    <property type="entry name" value="Cro/C1-type_HTH"/>
</dbReference>
<dbReference type="InterPro" id="IPR010982">
    <property type="entry name" value="Lambda_DNA-bd_dom_sf"/>
</dbReference>
<dbReference type="RefSeq" id="WP_060461828.1">
    <property type="nucleotide sequence ID" value="NZ_LJGP01000008.1"/>
</dbReference>
<dbReference type="Pfam" id="PF21259">
    <property type="entry name" value="Rgg_C"/>
    <property type="match status" value="1"/>
</dbReference>
<feature type="domain" description="HTH cro/C1-type" evidence="1">
    <location>
        <begin position="9"/>
        <end position="61"/>
    </location>
</feature>
<proteinExistence type="predicted"/>
<dbReference type="Proteomes" id="UP000067598">
    <property type="component" value="Unassembled WGS sequence"/>
</dbReference>
<dbReference type="NCBIfam" id="TIGR01716">
    <property type="entry name" value="RGG_Cterm"/>
    <property type="match status" value="1"/>
</dbReference>
<dbReference type="InterPro" id="IPR011990">
    <property type="entry name" value="TPR-like_helical_dom_sf"/>
</dbReference>
<gene>
    <name evidence="2" type="ORF">AEL95_02655</name>
</gene>
<comment type="caution">
    <text evidence="2">The sequence shown here is derived from an EMBL/GenBank/DDBJ whole genome shotgun (WGS) entry which is preliminary data.</text>
</comment>
<dbReference type="CDD" id="cd00093">
    <property type="entry name" value="HTH_XRE"/>
    <property type="match status" value="1"/>
</dbReference>
<organism evidence="2 3">
    <name type="scientific">Lactobacillus crispatus</name>
    <dbReference type="NCBI Taxonomy" id="47770"/>
    <lineage>
        <taxon>Bacteria</taxon>
        <taxon>Bacillati</taxon>
        <taxon>Bacillota</taxon>
        <taxon>Bacilli</taxon>
        <taxon>Lactobacillales</taxon>
        <taxon>Lactobacillaceae</taxon>
        <taxon>Lactobacillus</taxon>
    </lineage>
</organism>
<name>A0A109DFI6_9LACO</name>
<dbReference type="GO" id="GO:0003677">
    <property type="term" value="F:DNA binding"/>
    <property type="evidence" value="ECO:0007669"/>
    <property type="project" value="InterPro"/>
</dbReference>
<dbReference type="Pfam" id="PF01381">
    <property type="entry name" value="HTH_3"/>
    <property type="match status" value="1"/>
</dbReference>
<evidence type="ECO:0000313" key="3">
    <source>
        <dbReference type="Proteomes" id="UP000067598"/>
    </source>
</evidence>
<dbReference type="EMBL" id="LJGP01000008">
    <property type="protein sequence ID" value="KWU04492.1"/>
    <property type="molecule type" value="Genomic_DNA"/>
</dbReference>
<dbReference type="PROSITE" id="PS50943">
    <property type="entry name" value="HTH_CROC1"/>
    <property type="match status" value="1"/>
</dbReference>
<dbReference type="SUPFAM" id="SSF47413">
    <property type="entry name" value="lambda repressor-like DNA-binding domains"/>
    <property type="match status" value="1"/>
</dbReference>
<dbReference type="InterPro" id="IPR053163">
    <property type="entry name" value="HTH-type_regulator_Rgg"/>
</dbReference>
<dbReference type="InterPro" id="IPR010057">
    <property type="entry name" value="Transcription_activator_Rgg_C"/>
</dbReference>
<accession>A0A109DFI6</accession>
<dbReference type="PANTHER" id="PTHR37038">
    <property type="entry name" value="TRANSCRIPTIONAL REGULATOR-RELATED"/>
    <property type="match status" value="1"/>
</dbReference>
<reference evidence="2 3" key="1">
    <citation type="journal article" date="2016" name="Microbiology (Mosc.)">
        <title>Comparison of Lactobacillus crispatus isolates from Lactobacillus-dominated vaginal microbiomes with isolates from microbiomes containing bacterial vaginosis-associated bacteria.</title>
        <authorList>
            <person name="Abdelmaksoud A.A."/>
            <person name="Koparde V.N."/>
            <person name="Sheth N.U."/>
            <person name="Serrano M.G."/>
            <person name="Glascock A.L."/>
            <person name="Fettweis J.M."/>
            <person name="Strauss Iii J.F."/>
            <person name="Buck G.A."/>
            <person name="Jefferson K.K."/>
        </authorList>
    </citation>
    <scope>NUCLEOTIDE SEQUENCE [LARGE SCALE GENOMIC DNA]</scope>
    <source>
        <strain evidence="2 3">VMC3</strain>
    </source>
</reference>
<evidence type="ECO:0000313" key="2">
    <source>
        <dbReference type="EMBL" id="KWU04492.1"/>
    </source>
</evidence>
<protein>
    <submittedName>
        <fullName evidence="2">Transcriptional regulator</fullName>
    </submittedName>
</protein>
<dbReference type="AlphaFoldDB" id="A0A109DFI6"/>
<dbReference type="Gene3D" id="1.25.40.10">
    <property type="entry name" value="Tetratricopeptide repeat domain"/>
    <property type="match status" value="1"/>
</dbReference>
<sequence>MFKYGSVYKQLRKDQEITQTEAFKGICSISKLSRWENNQVEVEFSTAIALLRRINITLDEFTHYAAMKTEFTLPDDIITAIKDNDTKVLEKFVQEQLNHYHANKNILELKNIILVCNQLFLMTGKNYLTPADINRIGSYLLHNTVWSKYNILLFANSPFLLNSKIGYQIALRIIHNFHPTESLNENTTIFMGGLSDTVIALVFKKKLDYAQKILNELKKIGLPFYLMFFSSTLTLLQKIIDYCHTLNAQPVLAMIDAIVQLNCMEVAQKWLEIFKDVQQIWPEKEN</sequence>
<dbReference type="PATRIC" id="fig|47770.28.peg.2134"/>